<dbReference type="PANTHER" id="PTHR48475">
    <property type="entry name" value="RIBONUCLEASE H"/>
    <property type="match status" value="1"/>
</dbReference>
<accession>A0A438ECA8</accession>
<proteinExistence type="predicted"/>
<evidence type="ECO:0000313" key="2">
    <source>
        <dbReference type="EMBL" id="RVW45183.1"/>
    </source>
</evidence>
<dbReference type="EMBL" id="QGNW01001336">
    <property type="protein sequence ID" value="RVW45183.1"/>
    <property type="molecule type" value="Genomic_DNA"/>
</dbReference>
<protein>
    <recommendedName>
        <fullName evidence="1">RNase H type-1 domain-containing protein</fullName>
    </recommendedName>
</protein>
<dbReference type="PANTHER" id="PTHR48475:SF2">
    <property type="entry name" value="RIBONUCLEASE H"/>
    <property type="match status" value="1"/>
</dbReference>
<dbReference type="GO" id="GO:0003676">
    <property type="term" value="F:nucleic acid binding"/>
    <property type="evidence" value="ECO:0007669"/>
    <property type="project" value="InterPro"/>
</dbReference>
<evidence type="ECO:0000259" key="1">
    <source>
        <dbReference type="PROSITE" id="PS50879"/>
    </source>
</evidence>
<dbReference type="Proteomes" id="UP000288805">
    <property type="component" value="Unassembled WGS sequence"/>
</dbReference>
<dbReference type="InterPro" id="IPR012337">
    <property type="entry name" value="RNaseH-like_sf"/>
</dbReference>
<dbReference type="PROSITE" id="PS50879">
    <property type="entry name" value="RNASE_H_1"/>
    <property type="match status" value="1"/>
</dbReference>
<comment type="caution">
    <text evidence="2">The sequence shown here is derived from an EMBL/GenBank/DDBJ whole genome shotgun (WGS) entry which is preliminary data.</text>
</comment>
<dbReference type="AlphaFoldDB" id="A0A438ECA8"/>
<name>A0A438ECA8_VITVI</name>
<gene>
    <name evidence="2" type="ORF">CK203_067606</name>
</gene>
<dbReference type="InterPro" id="IPR036397">
    <property type="entry name" value="RNaseH_sf"/>
</dbReference>
<dbReference type="GO" id="GO:0004523">
    <property type="term" value="F:RNA-DNA hybrid ribonuclease activity"/>
    <property type="evidence" value="ECO:0007669"/>
    <property type="project" value="InterPro"/>
</dbReference>
<organism evidence="2 3">
    <name type="scientific">Vitis vinifera</name>
    <name type="common">Grape</name>
    <dbReference type="NCBI Taxonomy" id="29760"/>
    <lineage>
        <taxon>Eukaryota</taxon>
        <taxon>Viridiplantae</taxon>
        <taxon>Streptophyta</taxon>
        <taxon>Embryophyta</taxon>
        <taxon>Tracheophyta</taxon>
        <taxon>Spermatophyta</taxon>
        <taxon>Magnoliopsida</taxon>
        <taxon>eudicotyledons</taxon>
        <taxon>Gunneridae</taxon>
        <taxon>Pentapetalae</taxon>
        <taxon>rosids</taxon>
        <taxon>Vitales</taxon>
        <taxon>Vitaceae</taxon>
        <taxon>Viteae</taxon>
        <taxon>Vitis</taxon>
    </lineage>
</organism>
<dbReference type="InterPro" id="IPR002156">
    <property type="entry name" value="RNaseH_domain"/>
</dbReference>
<feature type="domain" description="RNase H type-1" evidence="1">
    <location>
        <begin position="67"/>
        <end position="144"/>
    </location>
</feature>
<dbReference type="Gene3D" id="3.30.420.10">
    <property type="entry name" value="Ribonuclease H-like superfamily/Ribonuclease H"/>
    <property type="match status" value="1"/>
</dbReference>
<reference evidence="2 3" key="1">
    <citation type="journal article" date="2018" name="PLoS Genet.">
        <title>Population sequencing reveals clonal diversity and ancestral inbreeding in the grapevine cultivar Chardonnay.</title>
        <authorList>
            <person name="Roach M.J."/>
            <person name="Johnson D.L."/>
            <person name="Bohlmann J."/>
            <person name="van Vuuren H.J."/>
            <person name="Jones S.J."/>
            <person name="Pretorius I.S."/>
            <person name="Schmidt S.A."/>
            <person name="Borneman A.R."/>
        </authorList>
    </citation>
    <scope>NUCLEOTIDE SEQUENCE [LARGE SCALE GENOMIC DNA]</scope>
    <source>
        <strain evidence="3">cv. Chardonnay</strain>
        <tissue evidence="2">Leaf</tissue>
    </source>
</reference>
<dbReference type="SUPFAM" id="SSF53098">
    <property type="entry name" value="Ribonuclease H-like"/>
    <property type="match status" value="1"/>
</dbReference>
<sequence>MSSSQPDEELYMYLAISDCVVNAMEQTTLALKSVAQKLRPYFQSHQVMVDFIAEIHQKPSQLIGPSEKGWWILHINGASWVSGFGVGFFLQSQTGEQLEQAIWLEFSASNNEAEYEAIIFGLDLTFALSASKLEICSDSQLVVG</sequence>
<dbReference type="Pfam" id="PF13456">
    <property type="entry name" value="RVT_3"/>
    <property type="match status" value="1"/>
</dbReference>
<evidence type="ECO:0000313" key="3">
    <source>
        <dbReference type="Proteomes" id="UP000288805"/>
    </source>
</evidence>